<feature type="domain" description="Metalloprotease TldD/E central" evidence="2">
    <location>
        <begin position="113"/>
        <end position="204"/>
    </location>
</feature>
<evidence type="ECO:0000259" key="2">
    <source>
        <dbReference type="Pfam" id="PF19290"/>
    </source>
</evidence>
<dbReference type="GO" id="GO:0006508">
    <property type="term" value="P:proteolysis"/>
    <property type="evidence" value="ECO:0007669"/>
    <property type="project" value="InterPro"/>
</dbReference>
<feature type="domain" description="Metalloprotease TldD/E C-terminal" evidence="1">
    <location>
        <begin position="224"/>
        <end position="438"/>
    </location>
</feature>
<organism evidence="3 4">
    <name type="scientific">Haploplasma axanthum</name>
    <name type="common">Acholeplasma axanthum</name>
    <dbReference type="NCBI Taxonomy" id="29552"/>
    <lineage>
        <taxon>Bacteria</taxon>
        <taxon>Bacillati</taxon>
        <taxon>Mycoplasmatota</taxon>
        <taxon>Mollicutes</taxon>
        <taxon>Acholeplasmatales</taxon>
        <taxon>Acholeplasmataceae</taxon>
        <taxon>Haploplasma</taxon>
    </lineage>
</organism>
<dbReference type="EMBL" id="LR215048">
    <property type="protein sequence ID" value="VEU81025.1"/>
    <property type="molecule type" value="Genomic_DNA"/>
</dbReference>
<name>A0A449BF27_HAPAX</name>
<proteinExistence type="predicted"/>
<dbReference type="Gene3D" id="3.30.2290.10">
    <property type="entry name" value="PmbA/TldD superfamily"/>
    <property type="match status" value="1"/>
</dbReference>
<dbReference type="Pfam" id="PF19290">
    <property type="entry name" value="PmbA_TldD_2nd"/>
    <property type="match status" value="1"/>
</dbReference>
<dbReference type="PANTHER" id="PTHR43421:SF1">
    <property type="entry name" value="METALLOPROTEASE PMBA"/>
    <property type="match status" value="1"/>
</dbReference>
<reference evidence="3 4" key="1">
    <citation type="submission" date="2019-01" db="EMBL/GenBank/DDBJ databases">
        <authorList>
            <consortium name="Pathogen Informatics"/>
        </authorList>
    </citation>
    <scope>NUCLEOTIDE SEQUENCE [LARGE SCALE GENOMIC DNA]</scope>
    <source>
        <strain evidence="3 4">NCTC10138</strain>
    </source>
</reference>
<evidence type="ECO:0000313" key="4">
    <source>
        <dbReference type="Proteomes" id="UP000289841"/>
    </source>
</evidence>
<dbReference type="InterPro" id="IPR047657">
    <property type="entry name" value="PmbA"/>
</dbReference>
<dbReference type="GO" id="GO:0008237">
    <property type="term" value="F:metallopeptidase activity"/>
    <property type="evidence" value="ECO:0007669"/>
    <property type="project" value="InterPro"/>
</dbReference>
<dbReference type="GO" id="GO:0005829">
    <property type="term" value="C:cytosol"/>
    <property type="evidence" value="ECO:0007669"/>
    <property type="project" value="TreeGrafter"/>
</dbReference>
<dbReference type="InterPro" id="IPR045569">
    <property type="entry name" value="Metalloprtase-TldD/E_C"/>
</dbReference>
<dbReference type="OrthoDB" id="9803213at2"/>
<dbReference type="KEGG" id="aaxa:NCTC10138_01415"/>
<protein>
    <submittedName>
        <fullName evidence="3">Peptidase PmbA</fullName>
    </submittedName>
</protein>
<sequence>MSKAIYQNWIKKGLEKGLSDIEIYAVDKTDLSIEVYDGKIEKNEISKMNTALIKGIYNGKAAKSKVENLNENNIDYMLDRLIDSASNITANEPALIFEGSKNYPKVEDKNFDFGTIDPLKKVNLLLEVEKGIYKEKTVTKVETVSYSESDSKTTIVNSKGLNLSRHHTYATVYAVGVYQKDEQIKTGMSYQIVKDFDKLDASKLINDNIKDGASQLGAHSIDSKAYPIVFSNEMFGNILGVFTSIFTGEAAFRKLTKLIGKENEEIASPIVNLIDDPLFEKALFKVPFDDEGVACEKRYWIKDGKFTGFAHNLKTAEIFKTKSTGNGFASGIEPGNLYLESQNITFDELIKPIESGIYITDLVGLHAGVETVSGDFSLQAAGFEIKNGKLDRPVDMIVVSGNYFKLLKDIEAVANDFIFGLSGIGTGSVKVKALTVAGK</sequence>
<dbReference type="InterPro" id="IPR035068">
    <property type="entry name" value="TldD/PmbA_N"/>
</dbReference>
<evidence type="ECO:0000259" key="1">
    <source>
        <dbReference type="Pfam" id="PF19289"/>
    </source>
</evidence>
<dbReference type="AlphaFoldDB" id="A0A449BF27"/>
<keyword evidence="4" id="KW-1185">Reference proteome</keyword>
<dbReference type="Pfam" id="PF19289">
    <property type="entry name" value="PmbA_TldD_3rd"/>
    <property type="match status" value="1"/>
</dbReference>
<dbReference type="PANTHER" id="PTHR43421">
    <property type="entry name" value="METALLOPROTEASE PMBA"/>
    <property type="match status" value="1"/>
</dbReference>
<dbReference type="InterPro" id="IPR045570">
    <property type="entry name" value="Metalloprtase-TldD/E_cen_dom"/>
</dbReference>
<accession>A0A449BF27</accession>
<dbReference type="Proteomes" id="UP000289841">
    <property type="component" value="Chromosome"/>
</dbReference>
<dbReference type="InterPro" id="IPR036059">
    <property type="entry name" value="TldD/PmbA_sf"/>
</dbReference>
<dbReference type="RefSeq" id="WP_052589629.1">
    <property type="nucleotide sequence ID" value="NZ_LR215048.1"/>
</dbReference>
<evidence type="ECO:0000313" key="3">
    <source>
        <dbReference type="EMBL" id="VEU81025.1"/>
    </source>
</evidence>
<dbReference type="SUPFAM" id="SSF111283">
    <property type="entry name" value="Putative modulator of DNA gyrase, PmbA/TldD"/>
    <property type="match status" value="1"/>
</dbReference>
<dbReference type="STRING" id="1278311.GCA_000428705_00107"/>
<gene>
    <name evidence="3" type="primary">pmbA</name>
    <name evidence="3" type="ORF">NCTC10138_01415</name>
</gene>